<keyword evidence="6 9" id="KW-1133">Transmembrane helix</keyword>
<evidence type="ECO:0000256" key="6">
    <source>
        <dbReference type="ARBA" id="ARBA00022989"/>
    </source>
</evidence>
<evidence type="ECO:0000256" key="9">
    <source>
        <dbReference type="SAM" id="Phobius"/>
    </source>
</evidence>
<dbReference type="Proteomes" id="UP000669239">
    <property type="component" value="Unassembled WGS sequence"/>
</dbReference>
<evidence type="ECO:0000313" key="11">
    <source>
        <dbReference type="EMBL" id="MCG4745522.1"/>
    </source>
</evidence>
<evidence type="ECO:0000259" key="10">
    <source>
        <dbReference type="Pfam" id="PF04290"/>
    </source>
</evidence>
<dbReference type="EMBL" id="JAKNGE010000009">
    <property type="protein sequence ID" value="MCG4745522.1"/>
    <property type="molecule type" value="Genomic_DNA"/>
</dbReference>
<comment type="subcellular location">
    <subcellularLocation>
        <location evidence="1">Cell inner membrane</location>
        <topology evidence="1">Multi-pass membrane protein</topology>
    </subcellularLocation>
</comment>
<comment type="similarity">
    <text evidence="8">Belongs to the TRAP transporter small permease family.</text>
</comment>
<dbReference type="InterPro" id="IPR007387">
    <property type="entry name" value="TRAP_DctQ"/>
</dbReference>
<dbReference type="PANTHER" id="PTHR35011:SF2">
    <property type="entry name" value="2,3-DIKETO-L-GULONATE TRAP TRANSPORTER SMALL PERMEASE PROTEIN YIAM"/>
    <property type="match status" value="1"/>
</dbReference>
<protein>
    <submittedName>
        <fullName evidence="11">TRAP transporter small permease</fullName>
    </submittedName>
</protein>
<comment type="caution">
    <text evidence="11">The sequence shown here is derived from an EMBL/GenBank/DDBJ whole genome shotgun (WGS) entry which is preliminary data.</text>
</comment>
<dbReference type="EMBL" id="JAAITT010000003">
    <property type="protein sequence ID" value="NSJ47652.1"/>
    <property type="molecule type" value="Genomic_DNA"/>
</dbReference>
<keyword evidence="7 9" id="KW-0472">Membrane</keyword>
<dbReference type="RefSeq" id="WP_117556518.1">
    <property type="nucleotide sequence ID" value="NZ_BAABZL010000001.1"/>
</dbReference>
<feature type="domain" description="Tripartite ATP-independent periplasmic transporters DctQ component" evidence="10">
    <location>
        <begin position="31"/>
        <end position="155"/>
    </location>
</feature>
<evidence type="ECO:0000256" key="2">
    <source>
        <dbReference type="ARBA" id="ARBA00022448"/>
    </source>
</evidence>
<feature type="transmembrane region" description="Helical" evidence="9">
    <location>
        <begin position="54"/>
        <end position="71"/>
    </location>
</feature>
<keyword evidence="13" id="KW-1185">Reference proteome</keyword>
<reference evidence="12 13" key="1">
    <citation type="journal article" date="2020" name="Cell Host Microbe">
        <title>Functional and Genomic Variation between Human-Derived Isolates of Lachnospiraceae Reveals Inter- and Intra-Species Diversity.</title>
        <authorList>
            <person name="Sorbara M.T."/>
            <person name="Littmann E.R."/>
            <person name="Fontana E."/>
            <person name="Moody T.U."/>
            <person name="Kohout C.E."/>
            <person name="Gjonbalaj M."/>
            <person name="Eaton V."/>
            <person name="Seok R."/>
            <person name="Leiner I.M."/>
            <person name="Pamer E.G."/>
        </authorList>
    </citation>
    <scope>NUCLEOTIDE SEQUENCE [LARGE SCALE GENOMIC DNA]</scope>
    <source>
        <strain evidence="12 13">MSK.1.17</strain>
    </source>
</reference>
<accession>A0AAW5BNZ3</accession>
<dbReference type="Pfam" id="PF04290">
    <property type="entry name" value="DctQ"/>
    <property type="match status" value="1"/>
</dbReference>
<evidence type="ECO:0000313" key="14">
    <source>
        <dbReference type="Proteomes" id="UP001299608"/>
    </source>
</evidence>
<evidence type="ECO:0000313" key="12">
    <source>
        <dbReference type="EMBL" id="NSJ47652.1"/>
    </source>
</evidence>
<evidence type="ECO:0000256" key="8">
    <source>
        <dbReference type="ARBA" id="ARBA00038436"/>
    </source>
</evidence>
<gene>
    <name evidence="12" type="ORF">G5B36_02920</name>
    <name evidence="11" type="ORF">L0N08_08895</name>
</gene>
<keyword evidence="4" id="KW-0997">Cell inner membrane</keyword>
<dbReference type="AlphaFoldDB" id="A0AAW5BNZ3"/>
<dbReference type="Proteomes" id="UP001299608">
    <property type="component" value="Unassembled WGS sequence"/>
</dbReference>
<evidence type="ECO:0000313" key="13">
    <source>
        <dbReference type="Proteomes" id="UP000669239"/>
    </source>
</evidence>
<organism evidence="11 14">
    <name type="scientific">Enterocloster aldenensis</name>
    <dbReference type="NCBI Taxonomy" id="358742"/>
    <lineage>
        <taxon>Bacteria</taxon>
        <taxon>Bacillati</taxon>
        <taxon>Bacillota</taxon>
        <taxon>Clostridia</taxon>
        <taxon>Lachnospirales</taxon>
        <taxon>Lachnospiraceae</taxon>
        <taxon>Enterocloster</taxon>
    </lineage>
</organism>
<feature type="transmembrane region" description="Helical" evidence="9">
    <location>
        <begin position="92"/>
        <end position="112"/>
    </location>
</feature>
<name>A0AAW5BNZ3_9FIRM</name>
<evidence type="ECO:0000256" key="5">
    <source>
        <dbReference type="ARBA" id="ARBA00022692"/>
    </source>
</evidence>
<dbReference type="GO" id="GO:0005886">
    <property type="term" value="C:plasma membrane"/>
    <property type="evidence" value="ECO:0007669"/>
    <property type="project" value="UniProtKB-SubCell"/>
</dbReference>
<dbReference type="GeneID" id="97204389"/>
<keyword evidence="5 9" id="KW-0812">Transmembrane</keyword>
<proteinExistence type="inferred from homology"/>
<evidence type="ECO:0000256" key="7">
    <source>
        <dbReference type="ARBA" id="ARBA00023136"/>
    </source>
</evidence>
<evidence type="ECO:0000256" key="4">
    <source>
        <dbReference type="ARBA" id="ARBA00022519"/>
    </source>
</evidence>
<reference evidence="12" key="2">
    <citation type="submission" date="2020-02" db="EMBL/GenBank/DDBJ databases">
        <authorList>
            <person name="Littmann E."/>
            <person name="Sorbara M."/>
        </authorList>
    </citation>
    <scope>NUCLEOTIDE SEQUENCE</scope>
    <source>
        <strain evidence="12">MSK.1.17</strain>
    </source>
</reference>
<dbReference type="GO" id="GO:0022857">
    <property type="term" value="F:transmembrane transporter activity"/>
    <property type="evidence" value="ECO:0007669"/>
    <property type="project" value="TreeGrafter"/>
</dbReference>
<reference evidence="11" key="3">
    <citation type="submission" date="2022-01" db="EMBL/GenBank/DDBJ databases">
        <title>Collection of gut derived symbiotic bacterial strains cultured from healthy donors.</title>
        <authorList>
            <person name="Lin H."/>
            <person name="Kohout C."/>
            <person name="Waligurski E."/>
            <person name="Pamer E.G."/>
        </authorList>
    </citation>
    <scope>NUCLEOTIDE SEQUENCE</scope>
    <source>
        <strain evidence="11">DFI.6.55</strain>
    </source>
</reference>
<evidence type="ECO:0000256" key="3">
    <source>
        <dbReference type="ARBA" id="ARBA00022475"/>
    </source>
</evidence>
<keyword evidence="2" id="KW-0813">Transport</keyword>
<dbReference type="InterPro" id="IPR055348">
    <property type="entry name" value="DctQ"/>
</dbReference>
<dbReference type="GO" id="GO:0015740">
    <property type="term" value="P:C4-dicarboxylate transport"/>
    <property type="evidence" value="ECO:0007669"/>
    <property type="project" value="TreeGrafter"/>
</dbReference>
<feature type="transmembrane region" description="Helical" evidence="9">
    <location>
        <begin position="21"/>
        <end position="42"/>
    </location>
</feature>
<dbReference type="PANTHER" id="PTHR35011">
    <property type="entry name" value="2,3-DIKETO-L-GULONATE TRAP TRANSPORTER SMALL PERMEASE PROTEIN YIAM"/>
    <property type="match status" value="1"/>
</dbReference>
<evidence type="ECO:0000256" key="1">
    <source>
        <dbReference type="ARBA" id="ARBA00004429"/>
    </source>
</evidence>
<sequence length="171" mass="19445">MEKALQGIFWINTKLKQIEKACGCICLGVLFTVMISNAMLRYCLHSGFNWSDELNQFLFVWMGFLASAYAMGDDKHLNVAAFVSLFPKSVQYVIRQLMNIIMLVFFVMYIPALMELLGQLAISSVMRLPLKYVYAILPVSFGLMSYHILCNMIMDTQCFMRAHKGGGKVNV</sequence>
<keyword evidence="3" id="KW-1003">Cell membrane</keyword>
<feature type="transmembrane region" description="Helical" evidence="9">
    <location>
        <begin position="132"/>
        <end position="154"/>
    </location>
</feature>